<dbReference type="AlphaFoldDB" id="A0A4Y2N4D2"/>
<dbReference type="Proteomes" id="UP000499080">
    <property type="component" value="Unassembled WGS sequence"/>
</dbReference>
<gene>
    <name evidence="1" type="ORF">AVEN_141976_1</name>
</gene>
<sequence>NDRDNAPGGCRIIAVDKSWPSPRMAFDNIPNSDCEILGVKLLLQRNKRDVLIRF</sequence>
<name>A0A4Y2N4D2_ARAVE</name>
<reference evidence="1 2" key="1">
    <citation type="journal article" date="2019" name="Sci. Rep.">
        <title>Orb-weaving spider Araneus ventricosus genome elucidates the spidroin gene catalogue.</title>
        <authorList>
            <person name="Kono N."/>
            <person name="Nakamura H."/>
            <person name="Ohtoshi R."/>
            <person name="Moran D.A.P."/>
            <person name="Shinohara A."/>
            <person name="Yoshida Y."/>
            <person name="Fujiwara M."/>
            <person name="Mori M."/>
            <person name="Tomita M."/>
            <person name="Arakawa K."/>
        </authorList>
    </citation>
    <scope>NUCLEOTIDE SEQUENCE [LARGE SCALE GENOMIC DNA]</scope>
</reference>
<evidence type="ECO:0000313" key="2">
    <source>
        <dbReference type="Proteomes" id="UP000499080"/>
    </source>
</evidence>
<dbReference type="EMBL" id="BGPR01008440">
    <property type="protein sequence ID" value="GBN33843.1"/>
    <property type="molecule type" value="Genomic_DNA"/>
</dbReference>
<comment type="caution">
    <text evidence="1">The sequence shown here is derived from an EMBL/GenBank/DDBJ whole genome shotgun (WGS) entry which is preliminary data.</text>
</comment>
<protein>
    <submittedName>
        <fullName evidence="1">Uncharacterized protein</fullName>
    </submittedName>
</protein>
<evidence type="ECO:0000313" key="1">
    <source>
        <dbReference type="EMBL" id="GBN33843.1"/>
    </source>
</evidence>
<keyword evidence="2" id="KW-1185">Reference proteome</keyword>
<proteinExistence type="predicted"/>
<organism evidence="1 2">
    <name type="scientific">Araneus ventricosus</name>
    <name type="common">Orbweaver spider</name>
    <name type="synonym">Epeira ventricosa</name>
    <dbReference type="NCBI Taxonomy" id="182803"/>
    <lineage>
        <taxon>Eukaryota</taxon>
        <taxon>Metazoa</taxon>
        <taxon>Ecdysozoa</taxon>
        <taxon>Arthropoda</taxon>
        <taxon>Chelicerata</taxon>
        <taxon>Arachnida</taxon>
        <taxon>Araneae</taxon>
        <taxon>Araneomorphae</taxon>
        <taxon>Entelegynae</taxon>
        <taxon>Araneoidea</taxon>
        <taxon>Araneidae</taxon>
        <taxon>Araneus</taxon>
    </lineage>
</organism>
<feature type="non-terminal residue" evidence="1">
    <location>
        <position position="1"/>
    </location>
</feature>
<accession>A0A4Y2N4D2</accession>